<protein>
    <submittedName>
        <fullName evidence="3">Putative transcription regulatory protein</fullName>
    </submittedName>
</protein>
<evidence type="ECO:0000313" key="2">
    <source>
        <dbReference type="EMBL" id="QJA65561.1"/>
    </source>
</evidence>
<dbReference type="InterPro" id="IPR010982">
    <property type="entry name" value="Lambda_DNA-bd_dom_sf"/>
</dbReference>
<organism evidence="3">
    <name type="scientific">viral metagenome</name>
    <dbReference type="NCBI Taxonomy" id="1070528"/>
    <lineage>
        <taxon>unclassified sequences</taxon>
        <taxon>metagenomes</taxon>
        <taxon>organismal metagenomes</taxon>
    </lineage>
</organism>
<dbReference type="InterPro" id="IPR001387">
    <property type="entry name" value="Cro/C1-type_HTH"/>
</dbReference>
<evidence type="ECO:0000313" key="3">
    <source>
        <dbReference type="EMBL" id="QJA84103.1"/>
    </source>
</evidence>
<reference evidence="3" key="1">
    <citation type="submission" date="2020-03" db="EMBL/GenBank/DDBJ databases">
        <title>The deep terrestrial virosphere.</title>
        <authorList>
            <person name="Holmfeldt K."/>
            <person name="Nilsson E."/>
            <person name="Simone D."/>
            <person name="Lopez-Fernandez M."/>
            <person name="Wu X."/>
            <person name="de Brujin I."/>
            <person name="Lundin D."/>
            <person name="Andersson A."/>
            <person name="Bertilsson S."/>
            <person name="Dopson M."/>
        </authorList>
    </citation>
    <scope>NUCLEOTIDE SEQUENCE</scope>
    <source>
        <strain evidence="3">MM415A00224</strain>
        <strain evidence="2">MM415B00387</strain>
    </source>
</reference>
<dbReference type="Pfam" id="PF00356">
    <property type="entry name" value="LacI"/>
    <property type="match status" value="1"/>
</dbReference>
<dbReference type="AlphaFoldDB" id="A0A6M3KPT9"/>
<dbReference type="GO" id="GO:0006355">
    <property type="term" value="P:regulation of DNA-templated transcription"/>
    <property type="evidence" value="ECO:0007669"/>
    <property type="project" value="InterPro"/>
</dbReference>
<evidence type="ECO:0000259" key="1">
    <source>
        <dbReference type="PROSITE" id="PS50943"/>
    </source>
</evidence>
<proteinExistence type="predicted"/>
<dbReference type="SUPFAM" id="SSF47413">
    <property type="entry name" value="lambda repressor-like DNA-binding domains"/>
    <property type="match status" value="1"/>
</dbReference>
<dbReference type="Gene3D" id="1.10.260.40">
    <property type="entry name" value="lambda repressor-like DNA-binding domains"/>
    <property type="match status" value="1"/>
</dbReference>
<dbReference type="GO" id="GO:0003677">
    <property type="term" value="F:DNA binding"/>
    <property type="evidence" value="ECO:0007669"/>
    <property type="project" value="InterPro"/>
</dbReference>
<feature type="domain" description="HTH cro/C1-type" evidence="1">
    <location>
        <begin position="6"/>
        <end position="59"/>
    </location>
</feature>
<dbReference type="InterPro" id="IPR000843">
    <property type="entry name" value="HTH_LacI"/>
</dbReference>
<name>A0A6M3KPT9_9ZZZZ</name>
<gene>
    <name evidence="3" type="ORF">MM415A00224_0002</name>
    <name evidence="2" type="ORF">MM415B00387_0054</name>
</gene>
<dbReference type="EMBL" id="MT141540">
    <property type="protein sequence ID" value="QJA65561.1"/>
    <property type="molecule type" value="Genomic_DNA"/>
</dbReference>
<accession>A0A6M3KPT9</accession>
<dbReference type="PROSITE" id="PS50943">
    <property type="entry name" value="HTH_CROC1"/>
    <property type="match status" value="1"/>
</dbReference>
<dbReference type="EMBL" id="MT142524">
    <property type="protein sequence ID" value="QJA84103.1"/>
    <property type="molecule type" value="Genomic_DNA"/>
</dbReference>
<sequence>MTPLEIQFELKKRGKMQKDIADRVGVSGMTVSKVIHRLTVSDRVMREIAAAIEKDHREVFADYYFRPAKRSTSKVISL</sequence>